<dbReference type="SMART" id="SM00850">
    <property type="entry name" value="LytTR"/>
    <property type="match status" value="1"/>
</dbReference>
<name>A0A940X5X0_9FLAO</name>
<dbReference type="SMART" id="SM00448">
    <property type="entry name" value="REC"/>
    <property type="match status" value="1"/>
</dbReference>
<dbReference type="PROSITE" id="PS50110">
    <property type="entry name" value="RESPONSE_REGULATORY"/>
    <property type="match status" value="1"/>
</dbReference>
<feature type="domain" description="HTH LytTR-type" evidence="3">
    <location>
        <begin position="134"/>
        <end position="197"/>
    </location>
</feature>
<comment type="caution">
    <text evidence="4">The sequence shown here is derived from an EMBL/GenBank/DDBJ whole genome shotgun (WGS) entry which is preliminary data.</text>
</comment>
<dbReference type="Pfam" id="PF04397">
    <property type="entry name" value="LytTR"/>
    <property type="match status" value="1"/>
</dbReference>
<dbReference type="PANTHER" id="PTHR37299">
    <property type="entry name" value="TRANSCRIPTIONAL REGULATOR-RELATED"/>
    <property type="match status" value="1"/>
</dbReference>
<dbReference type="PANTHER" id="PTHR37299:SF1">
    <property type="entry name" value="STAGE 0 SPORULATION PROTEIN A HOMOLOG"/>
    <property type="match status" value="1"/>
</dbReference>
<dbReference type="InterPro" id="IPR007492">
    <property type="entry name" value="LytTR_DNA-bd_dom"/>
</dbReference>
<accession>A0A940X5X0</accession>
<evidence type="ECO:0000313" key="5">
    <source>
        <dbReference type="Proteomes" id="UP000675047"/>
    </source>
</evidence>
<evidence type="ECO:0000259" key="3">
    <source>
        <dbReference type="PROSITE" id="PS50930"/>
    </source>
</evidence>
<keyword evidence="5" id="KW-1185">Reference proteome</keyword>
<evidence type="ECO:0000256" key="1">
    <source>
        <dbReference type="PROSITE-ProRule" id="PRU00169"/>
    </source>
</evidence>
<dbReference type="SUPFAM" id="SSF52172">
    <property type="entry name" value="CheY-like"/>
    <property type="match status" value="1"/>
</dbReference>
<dbReference type="Gene3D" id="3.40.50.2300">
    <property type="match status" value="1"/>
</dbReference>
<dbReference type="EMBL" id="JAGFBV010000013">
    <property type="protein sequence ID" value="MBP4138393.1"/>
    <property type="molecule type" value="Genomic_DNA"/>
</dbReference>
<feature type="domain" description="Response regulatory" evidence="2">
    <location>
        <begin position="2"/>
        <end position="113"/>
    </location>
</feature>
<dbReference type="GO" id="GO:0003677">
    <property type="term" value="F:DNA binding"/>
    <property type="evidence" value="ECO:0007669"/>
    <property type="project" value="InterPro"/>
</dbReference>
<evidence type="ECO:0000259" key="2">
    <source>
        <dbReference type="PROSITE" id="PS50110"/>
    </source>
</evidence>
<dbReference type="InterPro" id="IPR046947">
    <property type="entry name" value="LytR-like"/>
</dbReference>
<feature type="modified residue" description="4-aspartylphosphate" evidence="1">
    <location>
        <position position="53"/>
    </location>
</feature>
<dbReference type="Proteomes" id="UP000675047">
    <property type="component" value="Unassembled WGS sequence"/>
</dbReference>
<evidence type="ECO:0000313" key="4">
    <source>
        <dbReference type="EMBL" id="MBP4138393.1"/>
    </source>
</evidence>
<dbReference type="Gene3D" id="2.40.50.1020">
    <property type="entry name" value="LytTr DNA-binding domain"/>
    <property type="match status" value="1"/>
</dbReference>
<dbReference type="Pfam" id="PF00072">
    <property type="entry name" value="Response_reg"/>
    <property type="match status" value="1"/>
</dbReference>
<dbReference type="AlphaFoldDB" id="A0A940X5X0"/>
<keyword evidence="1" id="KW-0597">Phosphoprotein</keyword>
<dbReference type="RefSeq" id="WP_210666382.1">
    <property type="nucleotide sequence ID" value="NZ_JAGFBV010000013.1"/>
</dbReference>
<reference evidence="4 5" key="1">
    <citation type="submission" date="2021-03" db="EMBL/GenBank/DDBJ databases">
        <title>Flavobacterium Flabelliformis Sp. Nov. And Flavobacterium Geliluteum Sp. Nov., Two Novel Multidrug Resistant Psychrophilic Species Isolated From Antarctica.</title>
        <authorList>
            <person name="Kralova S."/>
            <person name="Busse H.J."/>
            <person name="Bezdicek M."/>
            <person name="Nykrynova M."/>
            <person name="Kroupova E."/>
            <person name="Krsek D."/>
            <person name="Sedlacek I."/>
        </authorList>
    </citation>
    <scope>NUCLEOTIDE SEQUENCE [LARGE SCALE GENOMIC DNA]</scope>
    <source>
        <strain evidence="4 5">P7388</strain>
    </source>
</reference>
<organism evidence="4 5">
    <name type="scientific">Flavobacterium geliluteum</name>
    <dbReference type="NCBI Taxonomy" id="2816120"/>
    <lineage>
        <taxon>Bacteria</taxon>
        <taxon>Pseudomonadati</taxon>
        <taxon>Bacteroidota</taxon>
        <taxon>Flavobacteriia</taxon>
        <taxon>Flavobacteriales</taxon>
        <taxon>Flavobacteriaceae</taxon>
        <taxon>Flavobacterium</taxon>
    </lineage>
</organism>
<dbReference type="PROSITE" id="PS50930">
    <property type="entry name" value="HTH_LYTTR"/>
    <property type="match status" value="1"/>
</dbReference>
<proteinExistence type="predicted"/>
<dbReference type="GO" id="GO:0000156">
    <property type="term" value="F:phosphorelay response regulator activity"/>
    <property type="evidence" value="ECO:0007669"/>
    <property type="project" value="InterPro"/>
</dbReference>
<dbReference type="InterPro" id="IPR001789">
    <property type="entry name" value="Sig_transdc_resp-reg_receiver"/>
</dbReference>
<sequence length="235" mass="27235">MNCIVVDDEPLAREVIKDLITTQPKLKFIQEFNSASKAEIYLKSNTVDLIFLDIEMPGLNGLKFAESVPVNTFIIFTTAYRNYAVESYSLDAVDYLLKPIFPDRFAKAVGKAISLHKLLLKEDSDLPDKTKNFLFVKADRKYYKILFEKILFIQGLKDYSLIYSGTEKIMTLLNLKTLHKQLPLDKFIRVSKSYIVNETAIDAFDNNTIYIKDHQIPIGKVYQDDFYKQYIDKEI</sequence>
<gene>
    <name evidence="4" type="ORF">J3495_09865</name>
</gene>
<dbReference type="InterPro" id="IPR011006">
    <property type="entry name" value="CheY-like_superfamily"/>
</dbReference>
<protein>
    <submittedName>
        <fullName evidence="4">Response regulator transcription factor</fullName>
    </submittedName>
</protein>